<keyword evidence="2" id="KW-0472">Membrane</keyword>
<proteinExistence type="predicted"/>
<keyword evidence="2" id="KW-1133">Transmembrane helix</keyword>
<feature type="region of interest" description="Disordered" evidence="1">
    <location>
        <begin position="1"/>
        <end position="31"/>
    </location>
</feature>
<name>A0A139ABB0_GONPJ</name>
<feature type="transmembrane region" description="Helical" evidence="2">
    <location>
        <begin position="36"/>
        <end position="62"/>
    </location>
</feature>
<evidence type="ECO:0000256" key="1">
    <source>
        <dbReference type="SAM" id="MobiDB-lite"/>
    </source>
</evidence>
<accession>A0A139ABB0</accession>
<keyword evidence="4" id="KW-1185">Reference proteome</keyword>
<gene>
    <name evidence="3" type="ORF">M427DRAFT_357097</name>
</gene>
<feature type="non-terminal residue" evidence="3">
    <location>
        <position position="125"/>
    </location>
</feature>
<evidence type="ECO:0000313" key="3">
    <source>
        <dbReference type="EMBL" id="KXS14027.1"/>
    </source>
</evidence>
<organism evidence="3 4">
    <name type="scientific">Gonapodya prolifera (strain JEL478)</name>
    <name type="common">Monoblepharis prolifera</name>
    <dbReference type="NCBI Taxonomy" id="1344416"/>
    <lineage>
        <taxon>Eukaryota</taxon>
        <taxon>Fungi</taxon>
        <taxon>Fungi incertae sedis</taxon>
        <taxon>Chytridiomycota</taxon>
        <taxon>Chytridiomycota incertae sedis</taxon>
        <taxon>Monoblepharidomycetes</taxon>
        <taxon>Monoblepharidales</taxon>
        <taxon>Gonapodyaceae</taxon>
        <taxon>Gonapodya</taxon>
    </lineage>
</organism>
<evidence type="ECO:0000256" key="2">
    <source>
        <dbReference type="SAM" id="Phobius"/>
    </source>
</evidence>
<sequence length="125" mass="13206">MASKVALDPDAERAMEKGTTSDAKPDDQGTTNRRRFALPISVVVALIVLVNIIVVGSVTLGIESAALSQASQNAIAESGASINELARSRQKDASKVIAMQIESYLKTSKTYLQAISDVISQGDID</sequence>
<protein>
    <submittedName>
        <fullName evidence="3">Uncharacterized protein</fullName>
    </submittedName>
</protein>
<dbReference type="AlphaFoldDB" id="A0A139ABB0"/>
<evidence type="ECO:0000313" key="4">
    <source>
        <dbReference type="Proteomes" id="UP000070544"/>
    </source>
</evidence>
<reference evidence="3 4" key="1">
    <citation type="journal article" date="2015" name="Genome Biol. Evol.">
        <title>Phylogenomic analyses indicate that early fungi evolved digesting cell walls of algal ancestors of land plants.</title>
        <authorList>
            <person name="Chang Y."/>
            <person name="Wang S."/>
            <person name="Sekimoto S."/>
            <person name="Aerts A.L."/>
            <person name="Choi C."/>
            <person name="Clum A."/>
            <person name="LaButti K.M."/>
            <person name="Lindquist E.A."/>
            <person name="Yee Ngan C."/>
            <person name="Ohm R.A."/>
            <person name="Salamov A.A."/>
            <person name="Grigoriev I.V."/>
            <person name="Spatafora J.W."/>
            <person name="Berbee M.L."/>
        </authorList>
    </citation>
    <scope>NUCLEOTIDE SEQUENCE [LARGE SCALE GENOMIC DNA]</scope>
    <source>
        <strain evidence="3 4">JEL478</strain>
    </source>
</reference>
<keyword evidence="2" id="KW-0812">Transmembrane</keyword>
<dbReference type="EMBL" id="KQ965772">
    <property type="protein sequence ID" value="KXS14027.1"/>
    <property type="molecule type" value="Genomic_DNA"/>
</dbReference>
<dbReference type="Proteomes" id="UP000070544">
    <property type="component" value="Unassembled WGS sequence"/>
</dbReference>